<dbReference type="Gene3D" id="3.30.70.1430">
    <property type="entry name" value="Multidrug efflux transporter AcrB pore domain"/>
    <property type="match status" value="2"/>
</dbReference>
<dbReference type="InterPro" id="IPR001036">
    <property type="entry name" value="Acrflvin-R"/>
</dbReference>
<dbReference type="GO" id="GO:0005886">
    <property type="term" value="C:plasma membrane"/>
    <property type="evidence" value="ECO:0007669"/>
    <property type="project" value="TreeGrafter"/>
</dbReference>
<dbReference type="AlphaFoldDB" id="A0A2N5X5B7"/>
<feature type="transmembrane region" description="Helical" evidence="1">
    <location>
        <begin position="397"/>
        <end position="421"/>
    </location>
</feature>
<feature type="transmembrane region" description="Helical" evidence="1">
    <location>
        <begin position="349"/>
        <end position="366"/>
    </location>
</feature>
<feature type="transmembrane region" description="Helical" evidence="1">
    <location>
        <begin position="893"/>
        <end position="912"/>
    </location>
</feature>
<dbReference type="Proteomes" id="UP000235005">
    <property type="component" value="Unassembled WGS sequence"/>
</dbReference>
<dbReference type="Gene3D" id="1.20.1640.10">
    <property type="entry name" value="Multidrug efflux transporter AcrB transmembrane domain"/>
    <property type="match status" value="2"/>
</dbReference>
<dbReference type="OrthoDB" id="9758297at2"/>
<protein>
    <submittedName>
        <fullName evidence="2">AcrB/AcrD/AcrF family protein</fullName>
    </submittedName>
</protein>
<dbReference type="SUPFAM" id="SSF82714">
    <property type="entry name" value="Multidrug efflux transporter AcrB TolC docking domain, DN and DC subdomains"/>
    <property type="match status" value="2"/>
</dbReference>
<dbReference type="PRINTS" id="PR00702">
    <property type="entry name" value="ACRIFLAVINRP"/>
</dbReference>
<feature type="transmembrane region" description="Helical" evidence="1">
    <location>
        <begin position="962"/>
        <end position="983"/>
    </location>
</feature>
<sequence>MVHGSLFQNIPMWIADLCIRRPVLAIMMTAALMMLGVVSMGRISIDLFPSVEVPIVTVETILEGASPSTVETEVTERLEEELIAISGVDTMRSISGDGFSQIILEFDMEENPNLKAQEIRDKISQTLPLLPDTVSQPVVSILDPDSEPIVSVIVSGPWPVGELTAFAKDVVKERLQRVPGVGSVILVGGREREVRIWLKAPQMRGYGVIAADVISAIQREHADIPGGRLDYHSGSTELTIKTMGEVTSLKELGEIIISRDDKAMVRLIDVAEVEDGLEDERSYAELDGRTGVSLEIRKQSGTNTTSIAKAVKAALTKLQTETPAEINIVTVRDSSRFIGSAVRDVSNDILLGILLVVIVTLCFLLSVRATLIVATAIPTAIIATFFAFYLLDFSINMVSLIAISLCVGLLVDDAIVVLESIHREVEAGLDLNEAASTGTRKVATAVIASTLCVMAVFLPISFTTGLVGVFFYQYGVTIAVAVALSLFVSVTLTPMLSSRLLKKSSGHRGMFALLDKGYVLLETTYVKGVRFALRARWLVLLLAAATVGMGVYNAGQVPLSFTSATDRSEFLAKVELPLGTGLTQAKRVATQVSKTVSDLEHIELVFTVIGSGAQAKANELSFYFGLSPKQQRSSHQYEVMDDVRTALALAIPDAKHISLTDVPWISGGGFFGADMEMALSGDDLEQLRTYADTITSQMEESGLFRDIKSSYEPGKPELQVTINRRRAADLGISVRDIAATVGATMGGVDVTSYEEFGNRYDVRLRYAETYRDEIGKFDLIQLRAADNSLIDFRNVAEVSVTSGPAQIDHYNRARKIGISANAPAGIATGELMKKMDEIISDLDMATGYESSYLGTSEQINDIVEAIFFALTMSMLSLYMILASQFNSYTQPVVIMLTAPLSFVGAFSLLAWTNSELSVLTQIGLVALMGLVMKNGILLVDYANQAIEQGHSAAEAMIEAAHLRLRPVLMTAFSTIFGMIPIALATSDGAELRTSMGILVIGGLISSTVLTLFVVPVVYTLLADAESQLARLLKSEI</sequence>
<dbReference type="InterPro" id="IPR027463">
    <property type="entry name" value="AcrB_DN_DC_subdom"/>
</dbReference>
<dbReference type="Gene3D" id="3.30.70.1320">
    <property type="entry name" value="Multidrug efflux transporter AcrB pore domain like"/>
    <property type="match status" value="1"/>
</dbReference>
<feature type="transmembrane region" description="Helical" evidence="1">
    <location>
        <begin position="995"/>
        <end position="1021"/>
    </location>
</feature>
<dbReference type="Gene3D" id="3.30.70.1440">
    <property type="entry name" value="Multidrug efflux transporter AcrB pore domain"/>
    <property type="match status" value="1"/>
</dbReference>
<name>A0A2N5X5B7_9GAMM</name>
<accession>A0A2N5X5B7</accession>
<feature type="transmembrane region" description="Helical" evidence="1">
    <location>
        <begin position="474"/>
        <end position="496"/>
    </location>
</feature>
<keyword evidence="1" id="KW-0472">Membrane</keyword>
<comment type="caution">
    <text evidence="2">The sequence shown here is derived from an EMBL/GenBank/DDBJ whole genome shotgun (WGS) entry which is preliminary data.</text>
</comment>
<dbReference type="PANTHER" id="PTHR32063">
    <property type="match status" value="1"/>
</dbReference>
<dbReference type="GO" id="GO:0042910">
    <property type="term" value="F:xenobiotic transmembrane transporter activity"/>
    <property type="evidence" value="ECO:0007669"/>
    <property type="project" value="TreeGrafter"/>
</dbReference>
<organism evidence="2 3">
    <name type="scientific">Pseudohalioglobus lutimaris</name>
    <dbReference type="NCBI Taxonomy" id="1737061"/>
    <lineage>
        <taxon>Bacteria</taxon>
        <taxon>Pseudomonadati</taxon>
        <taxon>Pseudomonadota</taxon>
        <taxon>Gammaproteobacteria</taxon>
        <taxon>Cellvibrionales</taxon>
        <taxon>Halieaceae</taxon>
        <taxon>Pseudohalioglobus</taxon>
    </lineage>
</organism>
<keyword evidence="3" id="KW-1185">Reference proteome</keyword>
<evidence type="ECO:0000256" key="1">
    <source>
        <dbReference type="SAM" id="Phobius"/>
    </source>
</evidence>
<dbReference type="EMBL" id="PKUS01000005">
    <property type="protein sequence ID" value="PLW69679.1"/>
    <property type="molecule type" value="Genomic_DNA"/>
</dbReference>
<keyword evidence="1" id="KW-0812">Transmembrane</keyword>
<reference evidence="2 3" key="1">
    <citation type="submission" date="2018-01" db="EMBL/GenBank/DDBJ databases">
        <title>The draft genome sequence of Halioglobus lutimaris HF004.</title>
        <authorList>
            <person name="Du Z.-J."/>
            <person name="Shi M.-J."/>
        </authorList>
    </citation>
    <scope>NUCLEOTIDE SEQUENCE [LARGE SCALE GENOMIC DNA]</scope>
    <source>
        <strain evidence="2 3">HF004</strain>
    </source>
</reference>
<feature type="transmembrane region" description="Helical" evidence="1">
    <location>
        <begin position="442"/>
        <end position="462"/>
    </location>
</feature>
<dbReference type="Pfam" id="PF00873">
    <property type="entry name" value="ACR_tran"/>
    <property type="match status" value="1"/>
</dbReference>
<feature type="transmembrane region" description="Helical" evidence="1">
    <location>
        <begin position="371"/>
        <end position="391"/>
    </location>
</feature>
<dbReference type="SUPFAM" id="SSF82693">
    <property type="entry name" value="Multidrug efflux transporter AcrB pore domain, PN1, PN2, PC1 and PC2 subdomains"/>
    <property type="match status" value="3"/>
</dbReference>
<gene>
    <name evidence="2" type="ORF">C0039_06635</name>
</gene>
<evidence type="ECO:0000313" key="3">
    <source>
        <dbReference type="Proteomes" id="UP000235005"/>
    </source>
</evidence>
<feature type="transmembrane region" description="Helical" evidence="1">
    <location>
        <begin position="918"/>
        <end position="941"/>
    </location>
</feature>
<feature type="transmembrane region" description="Helical" evidence="1">
    <location>
        <begin position="537"/>
        <end position="555"/>
    </location>
</feature>
<dbReference type="PANTHER" id="PTHR32063:SF0">
    <property type="entry name" value="SWARMING MOTILITY PROTEIN SWRC"/>
    <property type="match status" value="1"/>
</dbReference>
<proteinExistence type="predicted"/>
<evidence type="ECO:0000313" key="2">
    <source>
        <dbReference type="EMBL" id="PLW69679.1"/>
    </source>
</evidence>
<dbReference type="SUPFAM" id="SSF82866">
    <property type="entry name" value="Multidrug efflux transporter AcrB transmembrane domain"/>
    <property type="match status" value="2"/>
</dbReference>
<keyword evidence="1" id="KW-1133">Transmembrane helix</keyword>
<feature type="transmembrane region" description="Helical" evidence="1">
    <location>
        <begin position="862"/>
        <end position="881"/>
    </location>
</feature>
<dbReference type="Gene3D" id="3.30.2090.10">
    <property type="entry name" value="Multidrug efflux transporter AcrB TolC docking domain, DN and DC subdomains"/>
    <property type="match status" value="2"/>
</dbReference>
<feature type="transmembrane region" description="Helical" evidence="1">
    <location>
        <begin position="21"/>
        <end position="41"/>
    </location>
</feature>